<organism evidence="1">
    <name type="scientific">Nematocida ausubeli (strain ATCC PRA-371 / ERTm2)</name>
    <name type="common">Nematode killer fungus</name>
    <dbReference type="NCBI Taxonomy" id="1913371"/>
    <lineage>
        <taxon>Eukaryota</taxon>
        <taxon>Fungi</taxon>
        <taxon>Fungi incertae sedis</taxon>
        <taxon>Microsporidia</taxon>
        <taxon>Nematocida</taxon>
    </lineage>
</organism>
<protein>
    <submittedName>
        <fullName evidence="1">Uncharacterized protein</fullName>
    </submittedName>
</protein>
<proteinExistence type="predicted"/>
<dbReference type="Proteomes" id="UP000005622">
    <property type="component" value="Unassembled WGS sequence"/>
</dbReference>
<sequence>MLKDSSAELLEEIYSVGHRMTSEEMEEIEDNYTYYPGLIRDLIAIVDRELETLSKAQIKYIARTVNPYTMALEKSMERSIDSLSKNEQIPKESANNAGTSIFRSVSLGGLGALSLLISTVSLINITKIN</sequence>
<evidence type="ECO:0000313" key="1">
    <source>
        <dbReference type="EMBL" id="EHY64787.1"/>
    </source>
</evidence>
<gene>
    <name evidence="1" type="ORF">NERG_02190</name>
</gene>
<dbReference type="AlphaFoldDB" id="H8ZF21"/>
<name>H8ZF21_NEMA1</name>
<accession>H8ZF21</accession>
<dbReference type="HOGENOM" id="CLU_1949391_0_0_1"/>
<dbReference type="EMBL" id="JH604638">
    <property type="protein sequence ID" value="EHY64787.1"/>
    <property type="molecule type" value="Genomic_DNA"/>
</dbReference>
<reference evidence="1" key="1">
    <citation type="submission" date="2011-03" db="EMBL/GenBank/DDBJ databases">
        <title>The Genome Sequence of Nematocida sp1 strain ERTm2.</title>
        <authorList>
            <consortium name="The Broad Institute Genome Sequencing Platform"/>
            <consortium name="The Broad Institute Genome Sequencing Center for Infectious Disease"/>
            <person name="Cuomo C."/>
            <person name="Troemel E."/>
            <person name="Young S.K."/>
            <person name="Zeng Q."/>
            <person name="Gargeya S."/>
            <person name="Fitzgerald M."/>
            <person name="Haas B."/>
            <person name="Abouelleil A."/>
            <person name="Alvarado L."/>
            <person name="Arachchi H.M."/>
            <person name="Berlin A."/>
            <person name="Brown A."/>
            <person name="Chapman S.B."/>
            <person name="Chen Z."/>
            <person name="Dunbar C."/>
            <person name="Freedman E."/>
            <person name="Gearin G."/>
            <person name="Gellesch M."/>
            <person name="Goldberg J."/>
            <person name="Griggs A."/>
            <person name="Gujja S."/>
            <person name="Heilman E.R."/>
            <person name="Heiman D."/>
            <person name="Howarth C."/>
            <person name="Larson L."/>
            <person name="Lui A."/>
            <person name="MacDonald P.J.P."/>
            <person name="Mehta T."/>
            <person name="Montmayeur A."/>
            <person name="Murphy C."/>
            <person name="Neiman D."/>
            <person name="Pearson M."/>
            <person name="Priest M."/>
            <person name="Roberts A."/>
            <person name="Saif S."/>
            <person name="Shea T."/>
            <person name="Shenoy N."/>
            <person name="Sisk P."/>
            <person name="Stolte C."/>
            <person name="Sykes S."/>
            <person name="White J."/>
            <person name="Yandava C."/>
            <person name="Wortman J."/>
            <person name="Nusbaum C."/>
            <person name="Birren B."/>
        </authorList>
    </citation>
    <scope>NUCLEOTIDE SEQUENCE</scope>
    <source>
        <strain evidence="1">ERTm2</strain>
    </source>
</reference>